<reference evidence="1 4" key="3">
    <citation type="submission" date="2018-07" db="EMBL/GenBank/DDBJ databases">
        <title>Leeuwenhoekiella genomics.</title>
        <authorList>
            <person name="Tahon G."/>
            <person name="Willems A."/>
        </authorList>
    </citation>
    <scope>NUCLEOTIDE SEQUENCE [LARGE SCALE GENOMIC DNA]</scope>
    <source>
        <strain evidence="1 4">LMG 24856</strain>
    </source>
</reference>
<dbReference type="AlphaFoldDB" id="A0A1M5YPQ8"/>
<evidence type="ECO:0000313" key="3">
    <source>
        <dbReference type="Proteomes" id="UP000184240"/>
    </source>
</evidence>
<dbReference type="EMBL" id="QOVN01000003">
    <property type="protein sequence ID" value="RXG29348.1"/>
    <property type="molecule type" value="Genomic_DNA"/>
</dbReference>
<evidence type="ECO:0000313" key="1">
    <source>
        <dbReference type="EMBL" id="RXG29348.1"/>
    </source>
</evidence>
<dbReference type="STRING" id="573501.SAMN04487999_2170"/>
<dbReference type="Proteomes" id="UP000184240">
    <property type="component" value="Unassembled WGS sequence"/>
</dbReference>
<evidence type="ECO:0000313" key="2">
    <source>
        <dbReference type="EMBL" id="SHI13523.1"/>
    </source>
</evidence>
<dbReference type="OrthoDB" id="1432066at2"/>
<keyword evidence="4" id="KW-1185">Reference proteome</keyword>
<protein>
    <recommendedName>
        <fullName evidence="5">Lipoprotein</fullName>
    </recommendedName>
</protein>
<organism evidence="2 3">
    <name type="scientific">Leeuwenhoekiella palythoae</name>
    <dbReference type="NCBI Taxonomy" id="573501"/>
    <lineage>
        <taxon>Bacteria</taxon>
        <taxon>Pseudomonadati</taxon>
        <taxon>Bacteroidota</taxon>
        <taxon>Flavobacteriia</taxon>
        <taxon>Flavobacteriales</taxon>
        <taxon>Flavobacteriaceae</taxon>
        <taxon>Leeuwenhoekiella</taxon>
    </lineage>
</organism>
<dbReference type="PROSITE" id="PS51257">
    <property type="entry name" value="PROKAR_LIPOPROTEIN"/>
    <property type="match status" value="1"/>
</dbReference>
<proteinExistence type="predicted"/>
<accession>A0A1M5YPQ8</accession>
<name>A0A1M5YPQ8_9FLAO</name>
<reference evidence="3" key="1">
    <citation type="submission" date="2016-11" db="EMBL/GenBank/DDBJ databases">
        <authorList>
            <person name="Varghese N."/>
            <person name="Submissions S."/>
        </authorList>
    </citation>
    <scope>NUCLEOTIDE SEQUENCE [LARGE SCALE GENOMIC DNA]</scope>
    <source>
        <strain evidence="3">DSM 19859</strain>
    </source>
</reference>
<dbReference type="Proteomes" id="UP000290037">
    <property type="component" value="Unassembled WGS sequence"/>
</dbReference>
<dbReference type="EMBL" id="FQXT01000004">
    <property type="protein sequence ID" value="SHI13523.1"/>
    <property type="molecule type" value="Genomic_DNA"/>
</dbReference>
<reference evidence="2" key="2">
    <citation type="submission" date="2016-11" db="EMBL/GenBank/DDBJ databases">
        <authorList>
            <person name="Jaros S."/>
            <person name="Januszkiewicz K."/>
            <person name="Wedrychowicz H."/>
        </authorList>
    </citation>
    <scope>NUCLEOTIDE SEQUENCE [LARGE SCALE GENOMIC DNA]</scope>
    <source>
        <strain evidence="2">DSM 19859</strain>
    </source>
</reference>
<sequence>MKSIIALLLLVSVLTIGCRSSTNDKGLSYADFEPEEFYEVEGRVLSNLLSFSLPRNRVLNYEYFLDQETPLVGYELNIHRTLKPGERFIVLVHKQDSTISFFGYVNPMLLDRSIHKLRQRR</sequence>
<dbReference type="RefSeq" id="WP_072982990.1">
    <property type="nucleotide sequence ID" value="NZ_FQXT01000004.1"/>
</dbReference>
<evidence type="ECO:0008006" key="5">
    <source>
        <dbReference type="Google" id="ProtNLM"/>
    </source>
</evidence>
<evidence type="ECO:0000313" key="4">
    <source>
        <dbReference type="Proteomes" id="UP000290037"/>
    </source>
</evidence>
<gene>
    <name evidence="1" type="ORF">DSM01_1446</name>
    <name evidence="2" type="ORF">SAMN04487999_2170</name>
</gene>